<gene>
    <name evidence="1" type="ORF">F2P81_018711</name>
</gene>
<protein>
    <submittedName>
        <fullName evidence="1">Uncharacterized protein</fullName>
    </submittedName>
</protein>
<name>A0A6A4S320_SCOMX</name>
<accession>A0A6A4S320</accession>
<comment type="caution">
    <text evidence="1">The sequence shown here is derived from an EMBL/GenBank/DDBJ whole genome shotgun (WGS) entry which is preliminary data.</text>
</comment>
<evidence type="ECO:0000313" key="1">
    <source>
        <dbReference type="EMBL" id="KAF0029606.1"/>
    </source>
</evidence>
<evidence type="ECO:0000313" key="2">
    <source>
        <dbReference type="Proteomes" id="UP000438429"/>
    </source>
</evidence>
<dbReference type="AlphaFoldDB" id="A0A6A4S320"/>
<organism evidence="1 2">
    <name type="scientific">Scophthalmus maximus</name>
    <name type="common">Turbot</name>
    <name type="synonym">Psetta maxima</name>
    <dbReference type="NCBI Taxonomy" id="52904"/>
    <lineage>
        <taxon>Eukaryota</taxon>
        <taxon>Metazoa</taxon>
        <taxon>Chordata</taxon>
        <taxon>Craniata</taxon>
        <taxon>Vertebrata</taxon>
        <taxon>Euteleostomi</taxon>
        <taxon>Actinopterygii</taxon>
        <taxon>Neopterygii</taxon>
        <taxon>Teleostei</taxon>
        <taxon>Neoteleostei</taxon>
        <taxon>Acanthomorphata</taxon>
        <taxon>Carangaria</taxon>
        <taxon>Pleuronectiformes</taxon>
        <taxon>Pleuronectoidei</taxon>
        <taxon>Scophthalmidae</taxon>
        <taxon>Scophthalmus</taxon>
    </lineage>
</organism>
<sequence length="315" mass="35164">MRFSTAPPRVRRLVGCEILEQIEREKKKRCTLCFLHKSTPYTKVERLTDIPRKFARKKNGNYSRPPSSYSLGYLGGHTSLLLICSVRKGHMIEDDSSRSNHGDSPSLSVSLTEHSISQPLLCYIRSTRSSLEDIGCIMNARSEARGEGALESCSERAAGTRSPACSLTISGDCIVLDWWWCQTLCSSALRRVCPELRWSCAASHRAAPLMQPMDSVYFFTLMEAAGEIFHDFSLHSGRITVDLGKCNLPENSSHEFICWGIFQRPSAEVVTLPLISSTTFGLHNPKEPTDTTILQVSPTSMLHYKPNIYTKVQGA</sequence>
<dbReference type="EMBL" id="VEVO01000016">
    <property type="protein sequence ID" value="KAF0029606.1"/>
    <property type="molecule type" value="Genomic_DNA"/>
</dbReference>
<reference evidence="1 2" key="1">
    <citation type="submission" date="2019-06" db="EMBL/GenBank/DDBJ databases">
        <title>Draft genomes of female and male turbot (Scophthalmus maximus).</title>
        <authorList>
            <person name="Xu H."/>
            <person name="Xu X.-W."/>
            <person name="Shao C."/>
            <person name="Chen S."/>
        </authorList>
    </citation>
    <scope>NUCLEOTIDE SEQUENCE [LARGE SCALE GENOMIC DNA]</scope>
    <source>
        <strain evidence="1">Ysfricsl-2016a</strain>
        <tissue evidence="1">Blood</tissue>
    </source>
</reference>
<dbReference type="Proteomes" id="UP000438429">
    <property type="component" value="Unassembled WGS sequence"/>
</dbReference>
<proteinExistence type="predicted"/>